<comment type="subcellular location">
    <subcellularLocation>
        <location evidence="1">Membrane</location>
        <topology evidence="1">Multi-pass membrane protein</topology>
    </subcellularLocation>
</comment>
<evidence type="ECO:0000256" key="2">
    <source>
        <dbReference type="ARBA" id="ARBA00022692"/>
    </source>
</evidence>
<evidence type="ECO:0000256" key="1">
    <source>
        <dbReference type="ARBA" id="ARBA00004141"/>
    </source>
</evidence>
<feature type="transmembrane region" description="Helical" evidence="6">
    <location>
        <begin position="259"/>
        <end position="284"/>
    </location>
</feature>
<feature type="region of interest" description="Disordered" evidence="5">
    <location>
        <begin position="594"/>
        <end position="712"/>
    </location>
</feature>
<dbReference type="GO" id="GO:0032541">
    <property type="term" value="C:cortical endoplasmic reticulum"/>
    <property type="evidence" value="ECO:0007669"/>
    <property type="project" value="TreeGrafter"/>
</dbReference>
<dbReference type="InterPro" id="IPR049452">
    <property type="entry name" value="Anoctamin_TM"/>
</dbReference>
<keyword evidence="3 6" id="KW-1133">Transmembrane helix</keyword>
<gene>
    <name evidence="8" type="ORF">DAKH74_050050</name>
</gene>
<feature type="transmembrane region" description="Helical" evidence="6">
    <location>
        <begin position="221"/>
        <end position="239"/>
    </location>
</feature>
<dbReference type="Proteomes" id="UP001377567">
    <property type="component" value="Unassembled WGS sequence"/>
</dbReference>
<feature type="compositionally biased region" description="Polar residues" evidence="5">
    <location>
        <begin position="612"/>
        <end position="628"/>
    </location>
</feature>
<keyword evidence="2 6" id="KW-0812">Transmembrane</keyword>
<protein>
    <recommendedName>
        <fullName evidence="7">Anoctamin transmembrane domain-containing protein</fullName>
    </recommendedName>
</protein>
<keyword evidence="4 6" id="KW-0472">Membrane</keyword>
<evidence type="ECO:0000256" key="6">
    <source>
        <dbReference type="SAM" id="Phobius"/>
    </source>
</evidence>
<comment type="caution">
    <text evidence="8">The sequence shown here is derived from an EMBL/GenBank/DDBJ whole genome shotgun (WGS) entry which is preliminary data.</text>
</comment>
<feature type="compositionally biased region" description="Basic and acidic residues" evidence="5">
    <location>
        <begin position="669"/>
        <end position="679"/>
    </location>
</feature>
<feature type="region of interest" description="Disordered" evidence="5">
    <location>
        <begin position="849"/>
        <end position="875"/>
    </location>
</feature>
<dbReference type="GO" id="GO:0016020">
    <property type="term" value="C:membrane"/>
    <property type="evidence" value="ECO:0007669"/>
    <property type="project" value="UniProtKB-SubCell"/>
</dbReference>
<feature type="transmembrane region" description="Helical" evidence="6">
    <location>
        <begin position="305"/>
        <end position="326"/>
    </location>
</feature>
<feature type="transmembrane region" description="Helical" evidence="6">
    <location>
        <begin position="366"/>
        <end position="388"/>
    </location>
</feature>
<accession>A0AAV5S4H4</accession>
<feature type="transmembrane region" description="Helical" evidence="6">
    <location>
        <begin position="162"/>
        <end position="181"/>
    </location>
</feature>
<feature type="compositionally biased region" description="Basic and acidic residues" evidence="5">
    <location>
        <begin position="598"/>
        <end position="611"/>
    </location>
</feature>
<feature type="domain" description="Anoctamin transmembrane" evidence="7">
    <location>
        <begin position="124"/>
        <end position="585"/>
    </location>
</feature>
<sequence>MSKLSNSLSELDPNFIIYFKNKGNNEQLLHEALIEKKIDFLSRFSSFKDTNYVFFTVEPTEDNLLDIKDILNDLTFIEGIVPLHTLDIRKRLTHFSNKVIKGVYDLPSDNELTELAQLTADPNLAFYYSFFIYYQRWLFVLACVGGFTRYHPLNDKWEFNKIYTLILIVWSVGFTLCWLYRKEPQLLAKLRKVQYFPVSQLKNESYLGGAITTKGLRIKKILFFPISLFFTGVFLFLQLSCFSLEMFISQLYDGSYRPLLSLIPTILLAIFTYVVSTTYNLLFVNPYVKFEGTSRQKESKLQKNMALVFLVNFAPLCITLFLYYPLGGKFAKIWKNTIQQFLKEAYPLPLISEDFEIDITRHRSQIFYFTITNQVILLLSNVGLPWYISRASSKQINSRLQDVSKQQEVIDESSNVEKDLLTRTDSYVQNWWGTFDVNGNIQKVVIQIGFVMLFSSLWPMMPAYFFLFNLLTIRADVWLGVMKCIPPSIPNIIMDCTDTEFNSENCMSTWNRILIFTAWLGSELNSLIILMFGDSQLASLKNADINILRYFKEEHYLSRPNGYSIFQYILKFEPVITLVIFIVQTFRTYRHNSSQTKIDSHTAKSEERKQSLTENITNDVGTDNNASILNKKAPIDIEQDRKNTEKDSNSAKITSAVQNENDRPNVGQQDKRIEVHPETDAVDLEPLKLSTPEEEHGAVTPQYDMSNPTESDIKKKRRFSLTRILSKFSRPQSMNMVDDQYSVNEYSHINHFQDNGKVHLPATLRDVNNDNRKRAKSLSSTYSWRSGSPDALAAEAAAAALSRSSHGGTRPSSPVNTIPYGTYTHESVISPSSKQRSFQKDITEQTALSRKAPQYYKKGNNAYRDGPSNPLTENEKTLDYKHTQGIRKQHF</sequence>
<dbReference type="EMBL" id="BTGD01000025">
    <property type="protein sequence ID" value="GMM58388.1"/>
    <property type="molecule type" value="Genomic_DNA"/>
</dbReference>
<feature type="transmembrane region" description="Helical" evidence="6">
    <location>
        <begin position="444"/>
        <end position="467"/>
    </location>
</feature>
<feature type="transmembrane region" description="Helical" evidence="6">
    <location>
        <begin position="125"/>
        <end position="150"/>
    </location>
</feature>
<proteinExistence type="predicted"/>
<evidence type="ECO:0000313" key="8">
    <source>
        <dbReference type="EMBL" id="GMM58388.1"/>
    </source>
</evidence>
<feature type="compositionally biased region" description="Polar residues" evidence="5">
    <location>
        <begin position="650"/>
        <end position="659"/>
    </location>
</feature>
<dbReference type="Pfam" id="PF04547">
    <property type="entry name" value="Anoctamin"/>
    <property type="match status" value="1"/>
</dbReference>
<evidence type="ECO:0000259" key="7">
    <source>
        <dbReference type="Pfam" id="PF04547"/>
    </source>
</evidence>
<evidence type="ECO:0000313" key="9">
    <source>
        <dbReference type="Proteomes" id="UP001377567"/>
    </source>
</evidence>
<dbReference type="GO" id="GO:0005254">
    <property type="term" value="F:chloride channel activity"/>
    <property type="evidence" value="ECO:0007669"/>
    <property type="project" value="TreeGrafter"/>
</dbReference>
<reference evidence="8 9" key="1">
    <citation type="journal article" date="2023" name="Elife">
        <title>Identification of key yeast species and microbe-microbe interactions impacting larval growth of Drosophila in the wild.</title>
        <authorList>
            <person name="Mure A."/>
            <person name="Sugiura Y."/>
            <person name="Maeda R."/>
            <person name="Honda K."/>
            <person name="Sakurai N."/>
            <person name="Takahashi Y."/>
            <person name="Watada M."/>
            <person name="Katoh T."/>
            <person name="Gotoh A."/>
            <person name="Gotoh Y."/>
            <person name="Taniguchi I."/>
            <person name="Nakamura K."/>
            <person name="Hayashi T."/>
            <person name="Katayama T."/>
            <person name="Uemura T."/>
            <person name="Hattori Y."/>
        </authorList>
    </citation>
    <scope>NUCLEOTIDE SEQUENCE [LARGE SCALE GENOMIC DNA]</scope>
    <source>
        <strain evidence="8 9">KH-74</strain>
    </source>
</reference>
<dbReference type="PANTHER" id="PTHR12308">
    <property type="entry name" value="ANOCTAMIN"/>
    <property type="match status" value="1"/>
</dbReference>
<evidence type="ECO:0000256" key="3">
    <source>
        <dbReference type="ARBA" id="ARBA00022989"/>
    </source>
</evidence>
<evidence type="ECO:0000256" key="4">
    <source>
        <dbReference type="ARBA" id="ARBA00023136"/>
    </source>
</evidence>
<feature type="compositionally biased region" description="Basic and acidic residues" evidence="5">
    <location>
        <begin position="633"/>
        <end position="649"/>
    </location>
</feature>
<dbReference type="InterPro" id="IPR007632">
    <property type="entry name" value="Anoctamin"/>
</dbReference>
<organism evidence="8 9">
    <name type="scientific">Maudiozyma humilis</name>
    <name type="common">Sour dough yeast</name>
    <name type="synonym">Kazachstania humilis</name>
    <dbReference type="NCBI Taxonomy" id="51915"/>
    <lineage>
        <taxon>Eukaryota</taxon>
        <taxon>Fungi</taxon>
        <taxon>Dikarya</taxon>
        <taxon>Ascomycota</taxon>
        <taxon>Saccharomycotina</taxon>
        <taxon>Saccharomycetes</taxon>
        <taxon>Saccharomycetales</taxon>
        <taxon>Saccharomycetaceae</taxon>
        <taxon>Maudiozyma</taxon>
    </lineage>
</organism>
<dbReference type="AlphaFoldDB" id="A0AAV5S4H4"/>
<name>A0AAV5S4H4_MAUHU</name>
<keyword evidence="9" id="KW-1185">Reference proteome</keyword>
<dbReference type="PANTHER" id="PTHR12308:SF73">
    <property type="entry name" value="ANOCTAMIN"/>
    <property type="match status" value="1"/>
</dbReference>
<evidence type="ECO:0000256" key="5">
    <source>
        <dbReference type="SAM" id="MobiDB-lite"/>
    </source>
</evidence>